<comment type="subunit">
    <text evidence="8">Part of the 30S ribosomal subunit.</text>
</comment>
<dbReference type="GO" id="GO:1990904">
    <property type="term" value="C:ribonucleoprotein complex"/>
    <property type="evidence" value="ECO:0007669"/>
    <property type="project" value="UniProtKB-KW"/>
</dbReference>
<dbReference type="EMBL" id="GQ231542">
    <property type="protein sequence ID" value="ACS36906.1"/>
    <property type="molecule type" value="Genomic_DNA"/>
</dbReference>
<organism evidence="10">
    <name type="scientific">Aureoumbra lagunensis</name>
    <dbReference type="NCBI Taxonomy" id="44058"/>
    <lineage>
        <taxon>Eukaryota</taxon>
        <taxon>Sar</taxon>
        <taxon>Stramenopiles</taxon>
        <taxon>Ochrophyta</taxon>
        <taxon>Pelagophyceae</taxon>
        <taxon>Pelagomonadales</taxon>
        <taxon>Aureoumbra</taxon>
    </lineage>
</organism>
<dbReference type="Gene3D" id="2.40.50.140">
    <property type="entry name" value="Nucleic acid-binding proteins"/>
    <property type="match status" value="1"/>
</dbReference>
<dbReference type="InterPro" id="IPR012340">
    <property type="entry name" value="NA-bd_OB-fold"/>
</dbReference>
<keyword evidence="3 8" id="KW-0699">rRNA-binding</keyword>
<evidence type="ECO:0000256" key="5">
    <source>
        <dbReference type="ARBA" id="ARBA00022980"/>
    </source>
</evidence>
<evidence type="ECO:0000256" key="8">
    <source>
        <dbReference type="HAMAP-Rule" id="MF_01345"/>
    </source>
</evidence>
<comment type="similarity">
    <text evidence="2 8 9">Belongs to the universal ribosomal protein uS17 family.</text>
</comment>
<dbReference type="CDD" id="cd00364">
    <property type="entry name" value="Ribosomal_uS17"/>
    <property type="match status" value="1"/>
</dbReference>
<dbReference type="PROSITE" id="PS00056">
    <property type="entry name" value="RIBOSOMAL_S17"/>
    <property type="match status" value="1"/>
</dbReference>
<proteinExistence type="inferred from homology"/>
<dbReference type="GO" id="GO:0009507">
    <property type="term" value="C:chloroplast"/>
    <property type="evidence" value="ECO:0007669"/>
    <property type="project" value="UniProtKB-SubCell"/>
</dbReference>
<dbReference type="GO" id="GO:0005739">
    <property type="term" value="C:mitochondrion"/>
    <property type="evidence" value="ECO:0007669"/>
    <property type="project" value="TreeGrafter"/>
</dbReference>
<evidence type="ECO:0000256" key="6">
    <source>
        <dbReference type="ARBA" id="ARBA00023274"/>
    </source>
</evidence>
<evidence type="ECO:0000256" key="3">
    <source>
        <dbReference type="ARBA" id="ARBA00022730"/>
    </source>
</evidence>
<keyword evidence="6 8" id="KW-0687">Ribonucleoprotein</keyword>
<keyword evidence="10" id="KW-0934">Plastid</keyword>
<geneLocation type="chloroplast" evidence="10"/>
<gene>
    <name evidence="8 10" type="primary">rps17</name>
    <name evidence="10" type="ORF">AulaCp018</name>
</gene>
<dbReference type="HAMAP" id="MF_01345_B">
    <property type="entry name" value="Ribosomal_uS17_B"/>
    <property type="match status" value="1"/>
</dbReference>
<dbReference type="RefSeq" id="YP_003002194.1">
    <property type="nucleotide sequence ID" value="NC_012903.1"/>
</dbReference>
<dbReference type="NCBIfam" id="NF004123">
    <property type="entry name" value="PRK05610.1"/>
    <property type="match status" value="1"/>
</dbReference>
<dbReference type="Pfam" id="PF00366">
    <property type="entry name" value="Ribosomal_S17"/>
    <property type="match status" value="1"/>
</dbReference>
<evidence type="ECO:0000256" key="2">
    <source>
        <dbReference type="ARBA" id="ARBA00010254"/>
    </source>
</evidence>
<name>C6KIV0_9STRA</name>
<dbReference type="GO" id="GO:0006412">
    <property type="term" value="P:translation"/>
    <property type="evidence" value="ECO:0007669"/>
    <property type="project" value="UniProtKB-UniRule"/>
</dbReference>
<keyword evidence="4 8" id="KW-0694">RNA-binding</keyword>
<dbReference type="SUPFAM" id="SSF50249">
    <property type="entry name" value="Nucleic acid-binding proteins"/>
    <property type="match status" value="1"/>
</dbReference>
<dbReference type="PANTHER" id="PTHR10744">
    <property type="entry name" value="40S RIBOSOMAL PROTEIN S11 FAMILY MEMBER"/>
    <property type="match status" value="1"/>
</dbReference>
<keyword evidence="10" id="KW-0150">Chloroplast</keyword>
<evidence type="ECO:0000256" key="1">
    <source>
        <dbReference type="ARBA" id="ARBA00002932"/>
    </source>
</evidence>
<evidence type="ECO:0000256" key="4">
    <source>
        <dbReference type="ARBA" id="ARBA00022884"/>
    </source>
</evidence>
<dbReference type="GO" id="GO:0003735">
    <property type="term" value="F:structural constituent of ribosome"/>
    <property type="evidence" value="ECO:0007669"/>
    <property type="project" value="InterPro"/>
</dbReference>
<dbReference type="GeneID" id="8097397"/>
<accession>C6KIV0</accession>
<dbReference type="NCBIfam" id="TIGR03635">
    <property type="entry name" value="uS17_bact"/>
    <property type="match status" value="1"/>
</dbReference>
<keyword evidence="5 8" id="KW-0689">Ribosomal protein</keyword>
<dbReference type="InterPro" id="IPR000266">
    <property type="entry name" value="Ribosomal_uS17"/>
</dbReference>
<evidence type="ECO:0000313" key="10">
    <source>
        <dbReference type="EMBL" id="ACS36906.1"/>
    </source>
</evidence>
<comment type="subcellular location">
    <subcellularLocation>
        <location evidence="8">Plastid</location>
        <location evidence="8">Chloroplast</location>
    </subcellularLocation>
</comment>
<dbReference type="PRINTS" id="PR00973">
    <property type="entry name" value="RIBOSOMALS17"/>
</dbReference>
<reference evidence="10" key="1">
    <citation type="journal article" date="2010" name="J. Phycol.">
        <title>Analyses of the complete chloroplast genome sequences of two members of the pelagophyceae: Aureococcus anophagefferens CCMP1984 and Aureoumbra lagunensis CCMP1507.</title>
        <authorList>
            <person name="Ong H.C."/>
            <person name="Wilhelm S.W."/>
            <person name="Gobler C.J."/>
            <person name="Bullerjahn G."/>
            <person name="Jacobs M.A."/>
            <person name="McKay J."/>
            <person name="Sims E.H."/>
            <person name="Gillett W.G."/>
            <person name="Zhou Y."/>
            <person name="Haugen E."/>
            <person name="Rocap G."/>
            <person name="Cattolico R.A."/>
        </authorList>
    </citation>
    <scope>NUCLEOTIDE SEQUENCE</scope>
    <source>
        <strain evidence="10">CCMP 1507</strain>
    </source>
</reference>
<comment type="function">
    <text evidence="1 8">One of the primary rRNA binding proteins, it binds specifically to the 5'-end of 16S ribosomal RNA.</text>
</comment>
<evidence type="ECO:0000256" key="7">
    <source>
        <dbReference type="ARBA" id="ARBA00035251"/>
    </source>
</evidence>
<dbReference type="InterPro" id="IPR019984">
    <property type="entry name" value="Ribosomal_uS17_bact/chlr"/>
</dbReference>
<sequence length="78" mass="8958">MVSRQKTGIVVSDKLNKGIVVTVDTRYKHRLYGKTMSKNKRYLVHDPENLGKVGDVVLVEEHKPISAKKRWILKTVLN</sequence>
<dbReference type="AlphaFoldDB" id="C6KIV0"/>
<dbReference type="PANTHER" id="PTHR10744:SF1">
    <property type="entry name" value="SMALL RIBOSOMAL SUBUNIT PROTEIN US17M"/>
    <property type="match status" value="1"/>
</dbReference>
<dbReference type="GO" id="GO:0005840">
    <property type="term" value="C:ribosome"/>
    <property type="evidence" value="ECO:0007669"/>
    <property type="project" value="UniProtKB-KW"/>
</dbReference>
<dbReference type="InterPro" id="IPR019979">
    <property type="entry name" value="Ribosomal_uS17_CS"/>
</dbReference>
<protein>
    <recommendedName>
        <fullName evidence="7 8">Small ribosomal subunit protein uS17c</fullName>
    </recommendedName>
</protein>
<evidence type="ECO:0000256" key="9">
    <source>
        <dbReference type="RuleBase" id="RU003872"/>
    </source>
</evidence>
<dbReference type="GO" id="GO:0019843">
    <property type="term" value="F:rRNA binding"/>
    <property type="evidence" value="ECO:0007669"/>
    <property type="project" value="UniProtKB-UniRule"/>
</dbReference>